<organism evidence="2 3">
    <name type="scientific">Cuscuta australis</name>
    <dbReference type="NCBI Taxonomy" id="267555"/>
    <lineage>
        <taxon>Eukaryota</taxon>
        <taxon>Viridiplantae</taxon>
        <taxon>Streptophyta</taxon>
        <taxon>Embryophyta</taxon>
        <taxon>Tracheophyta</taxon>
        <taxon>Spermatophyta</taxon>
        <taxon>Magnoliopsida</taxon>
        <taxon>eudicotyledons</taxon>
        <taxon>Gunneridae</taxon>
        <taxon>Pentapetalae</taxon>
        <taxon>asterids</taxon>
        <taxon>lamiids</taxon>
        <taxon>Solanales</taxon>
        <taxon>Convolvulaceae</taxon>
        <taxon>Cuscuteae</taxon>
        <taxon>Cuscuta</taxon>
        <taxon>Cuscuta subgen. Grammica</taxon>
        <taxon>Cuscuta sect. Cleistogrammica</taxon>
    </lineage>
</organism>
<feature type="transmembrane region" description="Helical" evidence="1">
    <location>
        <begin position="111"/>
        <end position="128"/>
    </location>
</feature>
<dbReference type="Proteomes" id="UP000249390">
    <property type="component" value="Unassembled WGS sequence"/>
</dbReference>
<evidence type="ECO:0000256" key="1">
    <source>
        <dbReference type="SAM" id="Phobius"/>
    </source>
</evidence>
<evidence type="ECO:0000313" key="3">
    <source>
        <dbReference type="Proteomes" id="UP000249390"/>
    </source>
</evidence>
<keyword evidence="3" id="KW-1185">Reference proteome</keyword>
<keyword evidence="1" id="KW-1133">Transmembrane helix</keyword>
<name>A0A328DJ13_9ASTE</name>
<dbReference type="AlphaFoldDB" id="A0A328DJ13"/>
<keyword evidence="1" id="KW-0472">Membrane</keyword>
<comment type="caution">
    <text evidence="2">The sequence shown here is derived from an EMBL/GenBank/DDBJ whole genome shotgun (WGS) entry which is preliminary data.</text>
</comment>
<keyword evidence="1" id="KW-0812">Transmembrane</keyword>
<protein>
    <submittedName>
        <fullName evidence="2">Uncharacterized protein</fullName>
    </submittedName>
</protein>
<sequence length="135" mass="14912">MRTVKASRKNMGLPLVIYQCSTAQGVARGQTISSFFAKSCNNTTHSFHIPSFLCIGAGVLKEVIAFIFIMVCLVMAYGGAKHSCSHLLWTHSVCEEASLVENSASFYLSDYLSLLLFGFLKVFCHSLCSDSRHYI</sequence>
<feature type="transmembrane region" description="Helical" evidence="1">
    <location>
        <begin position="63"/>
        <end position="80"/>
    </location>
</feature>
<dbReference type="EMBL" id="NQVE01000129">
    <property type="protein sequence ID" value="RAL45785.1"/>
    <property type="molecule type" value="Genomic_DNA"/>
</dbReference>
<proteinExistence type="predicted"/>
<evidence type="ECO:0000313" key="2">
    <source>
        <dbReference type="EMBL" id="RAL45785.1"/>
    </source>
</evidence>
<reference evidence="2 3" key="1">
    <citation type="submission" date="2018-06" db="EMBL/GenBank/DDBJ databases">
        <title>The Genome of Cuscuta australis (Dodder) Provides Insight into the Evolution of Plant Parasitism.</title>
        <authorList>
            <person name="Liu H."/>
        </authorList>
    </citation>
    <scope>NUCLEOTIDE SEQUENCE [LARGE SCALE GENOMIC DNA]</scope>
    <source>
        <strain evidence="3">cv. Yunnan</strain>
        <tissue evidence="2">Vines</tissue>
    </source>
</reference>
<gene>
    <name evidence="2" type="ORF">DM860_009649</name>
</gene>
<accession>A0A328DJ13</accession>